<dbReference type="Pfam" id="PF12937">
    <property type="entry name" value="F-box-like"/>
    <property type="match status" value="1"/>
</dbReference>
<dbReference type="AlphaFoldDB" id="A0AAV9P514"/>
<dbReference type="Gene3D" id="1.20.1280.50">
    <property type="match status" value="1"/>
</dbReference>
<dbReference type="EMBL" id="JAVRRT010000010">
    <property type="protein sequence ID" value="KAK5167954.1"/>
    <property type="molecule type" value="Genomic_DNA"/>
</dbReference>
<dbReference type="InterPro" id="IPR001810">
    <property type="entry name" value="F-box_dom"/>
</dbReference>
<sequence>MSNFLERVITFSHNTAPAASLPLELQQLVYSCLDTKSFFATRQVCRWWRYASLDAVTLSRHLERLPLRPGYARAGIGQQDTAALFNAASRILMFDLTAKQSGHRQDLPRVADNVRQTANTACNRTVTVVGSTITLYDTSNSTPRLVSQRRLNDLKATLGDGPWLKVTPISDHELALSSDGRFLAVGLERTIQIYDLLDDSDSATVNQYIPAAAGHFICGLAFDLDDWVLKVSLSGKGAVLYLGSPRNNLQMETEPDLDHWSSTAGLKHVFLNDSQLTAKQDNFSAGNHARFCATHLLRPYKDGYLFAAQRHGRGESNHYVVAHVKCSASATTSGLVAEPNSVVELARLESFLSSWNCRSDGFSSDGMGTWGKMPSAHEHHSQYCLSPDSRLLLVAEKDKHCIRPNVLMQSYGYRLPGEAAMSRMLEENAKPAMEARTTTKVPGGMAASCKESDSGEEEAVCRIARIPLAVGAIKGHLSSLGCRLEHLGGRRSYVVEMTTDEEVKSWSLESF</sequence>
<feature type="domain" description="F-box" evidence="1">
    <location>
        <begin position="19"/>
        <end position="62"/>
    </location>
</feature>
<proteinExistence type="predicted"/>
<organism evidence="2 3">
    <name type="scientific">Saxophila tyrrhenica</name>
    <dbReference type="NCBI Taxonomy" id="1690608"/>
    <lineage>
        <taxon>Eukaryota</taxon>
        <taxon>Fungi</taxon>
        <taxon>Dikarya</taxon>
        <taxon>Ascomycota</taxon>
        <taxon>Pezizomycotina</taxon>
        <taxon>Dothideomycetes</taxon>
        <taxon>Dothideomycetidae</taxon>
        <taxon>Mycosphaerellales</taxon>
        <taxon>Extremaceae</taxon>
        <taxon>Saxophila</taxon>
    </lineage>
</organism>
<comment type="caution">
    <text evidence="2">The sequence shown here is derived from an EMBL/GenBank/DDBJ whole genome shotgun (WGS) entry which is preliminary data.</text>
</comment>
<dbReference type="GeneID" id="89927861"/>
<gene>
    <name evidence="2" type="ORF">LTR77_006521</name>
</gene>
<dbReference type="Proteomes" id="UP001337655">
    <property type="component" value="Unassembled WGS sequence"/>
</dbReference>
<accession>A0AAV9P514</accession>
<evidence type="ECO:0000259" key="1">
    <source>
        <dbReference type="Pfam" id="PF12937"/>
    </source>
</evidence>
<evidence type="ECO:0000313" key="3">
    <source>
        <dbReference type="Proteomes" id="UP001337655"/>
    </source>
</evidence>
<reference evidence="2 3" key="1">
    <citation type="submission" date="2023-08" db="EMBL/GenBank/DDBJ databases">
        <title>Black Yeasts Isolated from many extreme environments.</title>
        <authorList>
            <person name="Coleine C."/>
            <person name="Stajich J.E."/>
            <person name="Selbmann L."/>
        </authorList>
    </citation>
    <scope>NUCLEOTIDE SEQUENCE [LARGE SCALE GENOMIC DNA]</scope>
    <source>
        <strain evidence="2 3">CCFEE 5935</strain>
    </source>
</reference>
<dbReference type="RefSeq" id="XP_064657564.1">
    <property type="nucleotide sequence ID" value="XM_064803763.1"/>
</dbReference>
<dbReference type="SUPFAM" id="SSF81383">
    <property type="entry name" value="F-box domain"/>
    <property type="match status" value="1"/>
</dbReference>
<protein>
    <recommendedName>
        <fullName evidence="1">F-box domain-containing protein</fullName>
    </recommendedName>
</protein>
<evidence type="ECO:0000313" key="2">
    <source>
        <dbReference type="EMBL" id="KAK5167954.1"/>
    </source>
</evidence>
<dbReference type="SUPFAM" id="SSF82171">
    <property type="entry name" value="DPP6 N-terminal domain-like"/>
    <property type="match status" value="1"/>
</dbReference>
<dbReference type="InterPro" id="IPR036047">
    <property type="entry name" value="F-box-like_dom_sf"/>
</dbReference>
<name>A0AAV9P514_9PEZI</name>
<dbReference type="CDD" id="cd09917">
    <property type="entry name" value="F-box_SF"/>
    <property type="match status" value="1"/>
</dbReference>
<keyword evidence="3" id="KW-1185">Reference proteome</keyword>